<dbReference type="InterPro" id="IPR044685">
    <property type="entry name" value="CPD1-like"/>
</dbReference>
<feature type="transmembrane region" description="Helical" evidence="2">
    <location>
        <begin position="504"/>
        <end position="525"/>
    </location>
</feature>
<feature type="compositionally biased region" description="Basic residues" evidence="1">
    <location>
        <begin position="489"/>
        <end position="500"/>
    </location>
</feature>
<dbReference type="InterPro" id="IPR058032">
    <property type="entry name" value="CDP1-like_a_solenoid_1"/>
</dbReference>
<dbReference type="Proteomes" id="UP000231057">
    <property type="component" value="Chromosome"/>
</dbReference>
<name>A0A2D2PZK1_PARLV</name>
<dbReference type="Pfam" id="PF25515">
    <property type="entry name" value="Arm_PDR"/>
    <property type="match status" value="1"/>
</dbReference>
<feature type="domain" description="J" evidence="3">
    <location>
        <begin position="6"/>
        <end position="70"/>
    </location>
</feature>
<reference evidence="4 5" key="1">
    <citation type="submission" date="2016-11" db="EMBL/GenBank/DDBJ databases">
        <title>Complete genome sequence of thermophilic cyanobacteria strain Synechococcus sp. PCC6715.</title>
        <authorList>
            <person name="Tang J."/>
            <person name="Daroch M."/>
            <person name="Liang Y."/>
            <person name="Jiang D."/>
            <person name="Shah M."/>
        </authorList>
    </citation>
    <scope>NUCLEOTIDE SEQUENCE [LARGE SCALE GENOMIC DNA]</scope>
    <source>
        <strain evidence="4 5">PCC 6715</strain>
    </source>
</reference>
<dbReference type="InterPro" id="IPR036869">
    <property type="entry name" value="J_dom_sf"/>
</dbReference>
<evidence type="ECO:0000313" key="4">
    <source>
        <dbReference type="EMBL" id="ATS17680.1"/>
    </source>
</evidence>
<dbReference type="EMBL" id="CP018092">
    <property type="protein sequence ID" value="ATS17680.1"/>
    <property type="molecule type" value="Genomic_DNA"/>
</dbReference>
<dbReference type="InterPro" id="IPR025344">
    <property type="entry name" value="CDP1-like_IMS"/>
</dbReference>
<feature type="compositionally biased region" description="Low complexity" evidence="1">
    <location>
        <begin position="467"/>
        <end position="488"/>
    </location>
</feature>
<dbReference type="SUPFAM" id="SSF46565">
    <property type="entry name" value="Chaperone J-domain"/>
    <property type="match status" value="1"/>
</dbReference>
<dbReference type="SUPFAM" id="SSF48452">
    <property type="entry name" value="TPR-like"/>
    <property type="match status" value="1"/>
</dbReference>
<dbReference type="InterPro" id="IPR001623">
    <property type="entry name" value="DnaJ_domain"/>
</dbReference>
<keyword evidence="2" id="KW-0812">Transmembrane</keyword>
<dbReference type="Pfam" id="PF13355">
    <property type="entry name" value="ARC6-like_IMS"/>
    <property type="match status" value="1"/>
</dbReference>
<keyword evidence="5" id="KW-1185">Reference proteome</keyword>
<dbReference type="AlphaFoldDB" id="A0A2D2PZK1"/>
<keyword evidence="2" id="KW-0472">Membrane</keyword>
<dbReference type="CDD" id="cd06257">
    <property type="entry name" value="DnaJ"/>
    <property type="match status" value="1"/>
</dbReference>
<dbReference type="PANTHER" id="PTHR33925:SF1">
    <property type="entry name" value="PROTEIN ACCUMULATION AND REPLICATION OF CHLOROPLASTS 6, CHLOROPLASTIC"/>
    <property type="match status" value="1"/>
</dbReference>
<dbReference type="InterPro" id="IPR011990">
    <property type="entry name" value="TPR-like_helical_dom_sf"/>
</dbReference>
<dbReference type="KEGG" id="slw:BRW62_01765"/>
<dbReference type="SMART" id="SM00271">
    <property type="entry name" value="DnaJ"/>
    <property type="match status" value="1"/>
</dbReference>
<dbReference type="OrthoDB" id="415891at2"/>
<evidence type="ECO:0000259" key="3">
    <source>
        <dbReference type="PROSITE" id="PS50076"/>
    </source>
</evidence>
<evidence type="ECO:0000256" key="1">
    <source>
        <dbReference type="SAM" id="MobiDB-lite"/>
    </source>
</evidence>
<feature type="region of interest" description="Disordered" evidence="1">
    <location>
        <begin position="455"/>
        <end position="501"/>
    </location>
</feature>
<organism evidence="4 5">
    <name type="scientific">Parathermosynechococcus lividus PCC 6715</name>
    <dbReference type="NCBI Taxonomy" id="1917166"/>
    <lineage>
        <taxon>Bacteria</taxon>
        <taxon>Bacillati</taxon>
        <taxon>Cyanobacteriota</taxon>
        <taxon>Cyanophyceae</taxon>
        <taxon>Acaryochloridales</taxon>
        <taxon>Thermosynechococcaceae</taxon>
        <taxon>Parathermosynechococcus</taxon>
    </lineage>
</organism>
<dbReference type="PANTHER" id="PTHR33925">
    <property type="entry name" value="PLASTID DIVISION PROTEIN CDP1, CHLOROPLASTIC-RELATED"/>
    <property type="match status" value="1"/>
</dbReference>
<protein>
    <recommendedName>
        <fullName evidence="3">J domain-containing protein</fullName>
    </recommendedName>
</protein>
<dbReference type="InterPro" id="IPR057137">
    <property type="entry name" value="CDP1-like_a_solenoid_2"/>
</dbReference>
<gene>
    <name evidence="4" type="ORF">BRW62_01765</name>
</gene>
<dbReference type="Gene3D" id="1.10.287.110">
    <property type="entry name" value="DnaJ domain"/>
    <property type="match status" value="1"/>
</dbReference>
<reference evidence="5" key="2">
    <citation type="journal article" date="2022" name="Front. Microbiol.">
        <title>Comparative Genomic Analysis Revealed Distinct Molecular Components and Organization of CO2-Concentrating Mechanism in Thermophilic Cyanobacteria.</title>
        <authorList>
            <person name="Tang J."/>
            <person name="Zhou H."/>
            <person name="Yao D."/>
            <person name="Riaz S."/>
            <person name="You D."/>
            <person name="Klepacz-Smolka A."/>
            <person name="Daroch M."/>
        </authorList>
    </citation>
    <scope>NUCLEOTIDE SEQUENCE [LARGE SCALE GENOMIC DNA]</scope>
    <source>
        <strain evidence="5">PCC 6715</strain>
    </source>
</reference>
<dbReference type="Pfam" id="PF23468">
    <property type="entry name" value="ARC6"/>
    <property type="match status" value="1"/>
</dbReference>
<keyword evidence="2" id="KW-1133">Transmembrane helix</keyword>
<proteinExistence type="predicted"/>
<evidence type="ECO:0000256" key="2">
    <source>
        <dbReference type="SAM" id="Phobius"/>
    </source>
</evidence>
<dbReference type="PROSITE" id="PS50076">
    <property type="entry name" value="DNAJ_2"/>
    <property type="match status" value="1"/>
</dbReference>
<accession>A0A2D2PZK1</accession>
<sequence length="683" mass="77024">MRIPLDYYQVLGVPMQATPEQIDQAFQDRLLQLPSHHHSPTTVATRRELIEHAYQVLREPDQRHAYDRRCRSLDTDDLIAQLDPQPVVPDLEITEQQLSGALLLLYELGDYNQVVRLGQPFLKGDPLDLSRPYTGSAAEADITLTVALAYLELGREQWQQQHYQAAATHLEAGLRILERSGLFPELQQQFQSELDRLRPYRILELLALPLSDSVGRQRGVLLLREMLSDRGGIEGRQDDRSGLGVEDFLKFILQLRAYLTATEQQELFEREARRPSAVASYLAVHALVARGFHELQPSLIRRGKDLLQRLLPNQDIYLELASCLLLLGQPAEALAALEKSQDQQSIAFIRRHSGNAPDLLPGLCYYTEQWLQEEIYPAFRDLGETPVSLDQYFADPNIQTYLDALNEELVVTPITPDEGTPPPPVTVKPSVAVPPPYRAPFPVVSLTAETLPLEAHQGSVPPPDVPSPTATVSSTSHTISPRTTTTRTQQRRTRDRRQRPRNGWLWVGGGVLLIGAGVLAQHYWFQPRLTTAPPPETPIAVATPTPVATNPSPDVPEMTIEVARDRLQAWQQIKAQALGSNFAIDNLEKILTEPALSTWRSRAQGLKSEGSYWSYTLTNLEIKEIRPLENNRVDVIAQIQEDAKFYEQGTLRSDISYNDSYRVLYTLVQDGNQWLIQRMQVLS</sequence>
<evidence type="ECO:0000313" key="5">
    <source>
        <dbReference type="Proteomes" id="UP000231057"/>
    </source>
</evidence>
<dbReference type="Pfam" id="PF00226">
    <property type="entry name" value="DnaJ"/>
    <property type="match status" value="1"/>
</dbReference>